<organism evidence="2 3">
    <name type="scientific">Zizania palustris</name>
    <name type="common">Northern wild rice</name>
    <dbReference type="NCBI Taxonomy" id="103762"/>
    <lineage>
        <taxon>Eukaryota</taxon>
        <taxon>Viridiplantae</taxon>
        <taxon>Streptophyta</taxon>
        <taxon>Embryophyta</taxon>
        <taxon>Tracheophyta</taxon>
        <taxon>Spermatophyta</taxon>
        <taxon>Magnoliopsida</taxon>
        <taxon>Liliopsida</taxon>
        <taxon>Poales</taxon>
        <taxon>Poaceae</taxon>
        <taxon>BOP clade</taxon>
        <taxon>Oryzoideae</taxon>
        <taxon>Oryzeae</taxon>
        <taxon>Zizaniinae</taxon>
        <taxon>Zizania</taxon>
    </lineage>
</organism>
<accession>A0A8J5RXR3</accession>
<keyword evidence="1" id="KW-0175">Coiled coil</keyword>
<comment type="caution">
    <text evidence="2">The sequence shown here is derived from an EMBL/GenBank/DDBJ whole genome shotgun (WGS) entry which is preliminary data.</text>
</comment>
<name>A0A8J5RXR3_ZIZPA</name>
<reference evidence="2" key="1">
    <citation type="journal article" date="2021" name="bioRxiv">
        <title>Whole Genome Assembly and Annotation of Northern Wild Rice, Zizania palustris L., Supports a Whole Genome Duplication in the Zizania Genus.</title>
        <authorList>
            <person name="Haas M."/>
            <person name="Kono T."/>
            <person name="Macchietto M."/>
            <person name="Millas R."/>
            <person name="McGilp L."/>
            <person name="Shao M."/>
            <person name="Duquette J."/>
            <person name="Hirsch C.N."/>
            <person name="Kimball J."/>
        </authorList>
    </citation>
    <scope>NUCLEOTIDE SEQUENCE</scope>
    <source>
        <tissue evidence="2">Fresh leaf tissue</tissue>
    </source>
</reference>
<evidence type="ECO:0000256" key="1">
    <source>
        <dbReference type="SAM" id="Coils"/>
    </source>
</evidence>
<protein>
    <submittedName>
        <fullName evidence="2">Uncharacterized protein</fullName>
    </submittedName>
</protein>
<keyword evidence="3" id="KW-1185">Reference proteome</keyword>
<feature type="coiled-coil region" evidence="1">
    <location>
        <begin position="20"/>
        <end position="47"/>
    </location>
</feature>
<gene>
    <name evidence="2" type="ORF">GUJ93_ZPchr0002g25282</name>
</gene>
<sequence length="112" mass="12633">MSEGLCHAHRLLTRKSSSQVASLAAEVEHLKKEQANLQDGVDLLTKEHVDADFQANTLVVLAEDVERSMKEALRWVEAVEVEIWGIKEVEKVVCTMKKVLKETYTLLVFVPT</sequence>
<reference evidence="2" key="2">
    <citation type="submission" date="2021-02" db="EMBL/GenBank/DDBJ databases">
        <authorList>
            <person name="Kimball J.A."/>
            <person name="Haas M.W."/>
            <person name="Macchietto M."/>
            <person name="Kono T."/>
            <person name="Duquette J."/>
            <person name="Shao M."/>
        </authorList>
    </citation>
    <scope>NUCLEOTIDE SEQUENCE</scope>
    <source>
        <tissue evidence="2">Fresh leaf tissue</tissue>
    </source>
</reference>
<evidence type="ECO:0000313" key="2">
    <source>
        <dbReference type="EMBL" id="KAG8058947.1"/>
    </source>
</evidence>
<dbReference type="Proteomes" id="UP000729402">
    <property type="component" value="Unassembled WGS sequence"/>
</dbReference>
<dbReference type="EMBL" id="JAAALK010000287">
    <property type="protein sequence ID" value="KAG8058947.1"/>
    <property type="molecule type" value="Genomic_DNA"/>
</dbReference>
<evidence type="ECO:0000313" key="3">
    <source>
        <dbReference type="Proteomes" id="UP000729402"/>
    </source>
</evidence>
<proteinExistence type="predicted"/>
<dbReference type="AlphaFoldDB" id="A0A8J5RXR3"/>